<dbReference type="AlphaFoldDB" id="A0A9P3HDJ0"/>
<evidence type="ECO:0000313" key="1">
    <source>
        <dbReference type="EMBL" id="GJJ74555.1"/>
    </source>
</evidence>
<dbReference type="OrthoDB" id="2435099at2759"/>
<evidence type="ECO:0000313" key="2">
    <source>
        <dbReference type="Proteomes" id="UP000827284"/>
    </source>
</evidence>
<comment type="caution">
    <text evidence="1">The sequence shown here is derived from an EMBL/GenBank/DDBJ whole genome shotgun (WGS) entry which is preliminary data.</text>
</comment>
<sequence>MSLNPPSGLPDFENRDRTKRTVLYVPVEGEIKVIPYTSTTKLSELLESEHYEGLAFGDMKLAEKGYRLAGFIRTNYGRGGGPINKRCSKIHIAEIPGPVVIMNEDSKGYVPLTEADIPFIFYQEQNLQ</sequence>
<proteinExistence type="predicted"/>
<gene>
    <name evidence="1" type="ORF">EMPS_06913</name>
</gene>
<name>A0A9P3HDJ0_9FUNG</name>
<dbReference type="Proteomes" id="UP000827284">
    <property type="component" value="Unassembled WGS sequence"/>
</dbReference>
<organism evidence="1 2">
    <name type="scientific">Entomortierella parvispora</name>
    <dbReference type="NCBI Taxonomy" id="205924"/>
    <lineage>
        <taxon>Eukaryota</taxon>
        <taxon>Fungi</taxon>
        <taxon>Fungi incertae sedis</taxon>
        <taxon>Mucoromycota</taxon>
        <taxon>Mortierellomycotina</taxon>
        <taxon>Mortierellomycetes</taxon>
        <taxon>Mortierellales</taxon>
        <taxon>Mortierellaceae</taxon>
        <taxon>Entomortierella</taxon>
    </lineage>
</organism>
<keyword evidence="2" id="KW-1185">Reference proteome</keyword>
<reference evidence="1" key="1">
    <citation type="submission" date="2021-11" db="EMBL/GenBank/DDBJ databases">
        <authorList>
            <person name="Herlambang A."/>
            <person name="Guo Y."/>
            <person name="Takashima Y."/>
            <person name="Nishizawa T."/>
        </authorList>
    </citation>
    <scope>NUCLEOTIDE SEQUENCE</scope>
    <source>
        <strain evidence="1">E1425</strain>
    </source>
</reference>
<reference evidence="1" key="2">
    <citation type="journal article" date="2022" name="Microbiol. Resour. Announc.">
        <title>Whole-Genome Sequence of Entomortierella parvispora E1425, a Mucoromycotan Fungus Associated with Burkholderiaceae-Related Endosymbiotic Bacteria.</title>
        <authorList>
            <person name="Herlambang A."/>
            <person name="Guo Y."/>
            <person name="Takashima Y."/>
            <person name="Narisawa K."/>
            <person name="Ohta H."/>
            <person name="Nishizawa T."/>
        </authorList>
    </citation>
    <scope>NUCLEOTIDE SEQUENCE</scope>
    <source>
        <strain evidence="1">E1425</strain>
    </source>
</reference>
<protein>
    <submittedName>
        <fullName evidence="1">Uncharacterized protein</fullName>
    </submittedName>
</protein>
<dbReference type="EMBL" id="BQFW01000009">
    <property type="protein sequence ID" value="GJJ74555.1"/>
    <property type="molecule type" value="Genomic_DNA"/>
</dbReference>
<accession>A0A9P3HDJ0</accession>